<dbReference type="FunFam" id="3.30.360.10:FF:000004">
    <property type="entry name" value="4-hydroxy-tetrahydrodipicolinate reductase"/>
    <property type="match status" value="1"/>
</dbReference>
<dbReference type="PIRSF" id="PIRSF000161">
    <property type="entry name" value="DHPR"/>
    <property type="match status" value="1"/>
</dbReference>
<keyword evidence="4 13" id="KW-0521">NADP</keyword>
<evidence type="ECO:0000256" key="1">
    <source>
        <dbReference type="ARBA" id="ARBA00006642"/>
    </source>
</evidence>
<dbReference type="EMBL" id="FNAK01000001">
    <property type="protein sequence ID" value="SDD29305.1"/>
    <property type="molecule type" value="Genomic_DNA"/>
</dbReference>
<dbReference type="RefSeq" id="WP_068308755.1">
    <property type="nucleotide sequence ID" value="NZ_DAIOMO010000003.1"/>
</dbReference>
<gene>
    <name evidence="13" type="primary">dapB</name>
    <name evidence="16" type="ORF">SAMN04488071_0261</name>
</gene>
<dbReference type="AlphaFoldDB" id="A0A1G6TLV5"/>
<evidence type="ECO:0000256" key="6">
    <source>
        <dbReference type="ARBA" id="ARBA00023002"/>
    </source>
</evidence>
<evidence type="ECO:0000259" key="15">
    <source>
        <dbReference type="Pfam" id="PF05173"/>
    </source>
</evidence>
<dbReference type="SUPFAM" id="SSF55347">
    <property type="entry name" value="Glyceraldehyde-3-phosphate dehydrogenase-like, C-terminal domain"/>
    <property type="match status" value="1"/>
</dbReference>
<comment type="catalytic activity">
    <reaction evidence="11 13">
        <text>(S)-2,3,4,5-tetrahydrodipicolinate + NADP(+) + H2O = (2S,4S)-4-hydroxy-2,3,4,5-tetrahydrodipicolinate + NADPH + H(+)</text>
        <dbReference type="Rhea" id="RHEA:35331"/>
        <dbReference type="ChEBI" id="CHEBI:15377"/>
        <dbReference type="ChEBI" id="CHEBI:15378"/>
        <dbReference type="ChEBI" id="CHEBI:16845"/>
        <dbReference type="ChEBI" id="CHEBI:57783"/>
        <dbReference type="ChEBI" id="CHEBI:58349"/>
        <dbReference type="ChEBI" id="CHEBI:67139"/>
        <dbReference type="EC" id="1.17.1.8"/>
    </reaction>
</comment>
<feature type="binding site" evidence="13">
    <location>
        <position position="57"/>
    </location>
    <ligand>
        <name>NAD(+)</name>
        <dbReference type="ChEBI" id="CHEBI:57540"/>
    </ligand>
</feature>
<dbReference type="Pfam" id="PF01113">
    <property type="entry name" value="DapB_N"/>
    <property type="match status" value="1"/>
</dbReference>
<evidence type="ECO:0000256" key="2">
    <source>
        <dbReference type="ARBA" id="ARBA00022490"/>
    </source>
</evidence>
<evidence type="ECO:0000256" key="13">
    <source>
        <dbReference type="HAMAP-Rule" id="MF_00102"/>
    </source>
</evidence>
<dbReference type="InterPro" id="IPR022663">
    <property type="entry name" value="DapB_C"/>
</dbReference>
<feature type="active site" description="Proton donor" evidence="13">
    <location>
        <position position="156"/>
    </location>
</feature>
<dbReference type="HAMAP" id="MF_00102">
    <property type="entry name" value="DapB"/>
    <property type="match status" value="1"/>
</dbReference>
<dbReference type="GO" id="GO:0016726">
    <property type="term" value="F:oxidoreductase activity, acting on CH or CH2 groups, NAD or NADP as acceptor"/>
    <property type="evidence" value="ECO:0007669"/>
    <property type="project" value="UniProtKB-UniRule"/>
</dbReference>
<dbReference type="InterPro" id="IPR023940">
    <property type="entry name" value="DHDPR_bac"/>
</dbReference>
<evidence type="ECO:0000256" key="5">
    <source>
        <dbReference type="ARBA" id="ARBA00022915"/>
    </source>
</evidence>
<keyword evidence="8 13" id="KW-0457">Lysine biosynthesis</keyword>
<evidence type="ECO:0000256" key="11">
    <source>
        <dbReference type="ARBA" id="ARBA00049080"/>
    </source>
</evidence>
<dbReference type="Gene3D" id="3.30.360.10">
    <property type="entry name" value="Dihydrodipicolinate Reductase, domain 2"/>
    <property type="match status" value="1"/>
</dbReference>
<dbReference type="Proteomes" id="UP000183685">
    <property type="component" value="Unassembled WGS sequence"/>
</dbReference>
<dbReference type="GO" id="GO:0050661">
    <property type="term" value="F:NADP binding"/>
    <property type="evidence" value="ECO:0007669"/>
    <property type="project" value="UniProtKB-UniRule"/>
</dbReference>
<keyword evidence="2 13" id="KW-0963">Cytoplasm</keyword>
<keyword evidence="3 13" id="KW-0028">Amino-acid biosynthesis</keyword>
<feature type="binding site" evidence="13">
    <location>
        <begin position="11"/>
        <end position="16"/>
    </location>
    <ligand>
        <name>NAD(+)</name>
        <dbReference type="ChEBI" id="CHEBI:57540"/>
    </ligand>
</feature>
<comment type="subcellular location">
    <subcellularLocation>
        <location evidence="13">Cytoplasm</location>
    </subcellularLocation>
</comment>
<evidence type="ECO:0000256" key="10">
    <source>
        <dbReference type="ARBA" id="ARBA00038983"/>
    </source>
</evidence>
<evidence type="ECO:0000313" key="16">
    <source>
        <dbReference type="EMBL" id="SDD29305.1"/>
    </source>
</evidence>
<dbReference type="SUPFAM" id="SSF51735">
    <property type="entry name" value="NAD(P)-binding Rossmann-fold domains"/>
    <property type="match status" value="1"/>
</dbReference>
<dbReference type="GO" id="GO:0009089">
    <property type="term" value="P:lysine biosynthetic process via diaminopimelate"/>
    <property type="evidence" value="ECO:0007669"/>
    <property type="project" value="UniProtKB-UniRule"/>
</dbReference>
<reference evidence="16 17" key="1">
    <citation type="submission" date="2016-10" db="EMBL/GenBank/DDBJ databases">
        <authorList>
            <person name="de Groot N.N."/>
        </authorList>
    </citation>
    <scope>NUCLEOTIDE SEQUENCE [LARGE SCALE GENOMIC DNA]</scope>
    <source>
        <strain evidence="16 17">CGMCC 1.9109</strain>
    </source>
</reference>
<organism evidence="16 17">
    <name type="scientific">Kordiimonas lacus</name>
    <dbReference type="NCBI Taxonomy" id="637679"/>
    <lineage>
        <taxon>Bacteria</taxon>
        <taxon>Pseudomonadati</taxon>
        <taxon>Pseudomonadota</taxon>
        <taxon>Alphaproteobacteria</taxon>
        <taxon>Kordiimonadales</taxon>
        <taxon>Kordiimonadaceae</taxon>
        <taxon>Kordiimonas</taxon>
    </lineage>
</organism>
<proteinExistence type="inferred from homology"/>
<name>A0A1G6TLV5_9PROT</name>
<comment type="subunit">
    <text evidence="13">Homotetramer.</text>
</comment>
<evidence type="ECO:0000256" key="9">
    <source>
        <dbReference type="ARBA" id="ARBA00037922"/>
    </source>
</evidence>
<dbReference type="STRING" id="637679.GCA_001550055_00628"/>
<feature type="binding site" evidence="13">
    <location>
        <position position="153"/>
    </location>
    <ligand>
        <name>(S)-2,3,4,5-tetrahydrodipicolinate</name>
        <dbReference type="ChEBI" id="CHEBI:16845"/>
    </ligand>
</feature>
<dbReference type="InterPro" id="IPR022664">
    <property type="entry name" value="DapB_N_CS"/>
</dbReference>
<comment type="pathway">
    <text evidence="9 13">Amino-acid biosynthesis; L-lysine biosynthesis via DAP pathway; (S)-tetrahydrodipicolinate from L-aspartate: step 4/4.</text>
</comment>
<comment type="function">
    <text evidence="13">Catalyzes the conversion of 4-hydroxy-tetrahydrodipicolinate (HTPA) to tetrahydrodipicolinate.</text>
</comment>
<keyword evidence="6 13" id="KW-0560">Oxidoreductase</keyword>
<feature type="binding site" evidence="13">
    <location>
        <begin position="119"/>
        <end position="122"/>
    </location>
    <ligand>
        <name>NAD(+)</name>
        <dbReference type="ChEBI" id="CHEBI:57540"/>
    </ligand>
</feature>
<dbReference type="PANTHER" id="PTHR20836">
    <property type="entry name" value="DIHYDRODIPICOLINATE REDUCTASE"/>
    <property type="match status" value="1"/>
</dbReference>
<keyword evidence="5 13" id="KW-0220">Diaminopimelate biosynthesis</keyword>
<dbReference type="NCBIfam" id="TIGR00036">
    <property type="entry name" value="dapB"/>
    <property type="match status" value="1"/>
</dbReference>
<keyword evidence="17" id="KW-1185">Reference proteome</keyword>
<evidence type="ECO:0000256" key="12">
    <source>
        <dbReference type="ARBA" id="ARBA00049396"/>
    </source>
</evidence>
<evidence type="ECO:0000259" key="14">
    <source>
        <dbReference type="Pfam" id="PF01113"/>
    </source>
</evidence>
<evidence type="ECO:0000313" key="17">
    <source>
        <dbReference type="Proteomes" id="UP000183685"/>
    </source>
</evidence>
<evidence type="ECO:0000256" key="8">
    <source>
        <dbReference type="ARBA" id="ARBA00023154"/>
    </source>
</evidence>
<sequence>MAENIQIGILGCMGRMGQALTEEFLKTAGITIAAGSEIASHPDIGKLIPGTNVHLADTAEHVFHEADVVIDFTPPGQTATHAALARSTETALVVGTTGMTAADHAALDRAAEAVPIMQAGNYSLGVNLMMALVRDAAKRLGTDWDIEVVEMHHRHKVDAPSGTALMLGEAAAEGRGHPLDDLRTKAREGITGERKEGTIGFSAVRGGAVIGEHDVVFASDSERLTISHRAENRGLFAAGAVKAALWLAGKGAGRYSMTDVLDLK</sequence>
<comment type="caution">
    <text evidence="13">Lacks conserved residue(s) required for the propagation of feature annotation.</text>
</comment>
<feature type="domain" description="Dihydrodipicolinate reductase N-terminal" evidence="14">
    <location>
        <begin position="5"/>
        <end position="122"/>
    </location>
</feature>
<dbReference type="PANTHER" id="PTHR20836:SF0">
    <property type="entry name" value="4-HYDROXY-TETRAHYDRODIPICOLINATE REDUCTASE 1, CHLOROPLASTIC-RELATED"/>
    <property type="match status" value="1"/>
</dbReference>
<feature type="domain" description="Dihydrodipicolinate reductase C-terminal" evidence="15">
    <location>
        <begin position="125"/>
        <end position="261"/>
    </location>
</feature>
<evidence type="ECO:0000256" key="4">
    <source>
        <dbReference type="ARBA" id="ARBA00022857"/>
    </source>
</evidence>
<evidence type="ECO:0000256" key="3">
    <source>
        <dbReference type="ARBA" id="ARBA00022605"/>
    </source>
</evidence>
<dbReference type="GO" id="GO:0005737">
    <property type="term" value="C:cytoplasm"/>
    <property type="evidence" value="ECO:0007669"/>
    <property type="project" value="UniProtKB-SubCell"/>
</dbReference>
<dbReference type="GO" id="GO:0051287">
    <property type="term" value="F:NAD binding"/>
    <property type="evidence" value="ECO:0007669"/>
    <property type="project" value="UniProtKB-UniRule"/>
</dbReference>
<protein>
    <recommendedName>
        <fullName evidence="10 13">4-hydroxy-tetrahydrodipicolinate reductase</fullName>
        <shortName evidence="13">HTPA reductase</shortName>
        <ecNumber evidence="10 13">1.17.1.8</ecNumber>
    </recommendedName>
</protein>
<dbReference type="CDD" id="cd02274">
    <property type="entry name" value="DHDPR_N"/>
    <property type="match status" value="1"/>
</dbReference>
<feature type="binding site" evidence="13">
    <location>
        <begin position="95"/>
        <end position="97"/>
    </location>
    <ligand>
        <name>NAD(+)</name>
        <dbReference type="ChEBI" id="CHEBI:57540"/>
    </ligand>
</feature>
<dbReference type="InterPro" id="IPR036291">
    <property type="entry name" value="NAD(P)-bd_dom_sf"/>
</dbReference>
<dbReference type="OrthoDB" id="9790352at2"/>
<feature type="active site" description="Proton donor/acceptor" evidence="13">
    <location>
        <position position="152"/>
    </location>
</feature>
<accession>A0A1G6TLV5</accession>
<dbReference type="Gene3D" id="3.40.50.720">
    <property type="entry name" value="NAD(P)-binding Rossmann-like Domain"/>
    <property type="match status" value="1"/>
</dbReference>
<dbReference type="GO" id="GO:0019877">
    <property type="term" value="P:diaminopimelate biosynthetic process"/>
    <property type="evidence" value="ECO:0007669"/>
    <property type="project" value="UniProtKB-UniRule"/>
</dbReference>
<feature type="binding site" evidence="13">
    <location>
        <begin position="162"/>
        <end position="163"/>
    </location>
    <ligand>
        <name>(S)-2,3,4,5-tetrahydrodipicolinate</name>
        <dbReference type="ChEBI" id="CHEBI:16845"/>
    </ligand>
</feature>
<comment type="caution">
    <text evidence="13">Was originally thought to be a dihydrodipicolinate reductase (DHDPR), catalyzing the conversion of dihydrodipicolinate to tetrahydrodipicolinate. However, it was shown in E.coli that the substrate of the enzymatic reaction is not dihydrodipicolinate (DHDP) but in fact (2S,4S)-4-hydroxy-2,3,4,5-tetrahydrodipicolinic acid (HTPA), the product released by the DapA-catalyzed reaction.</text>
</comment>
<dbReference type="GO" id="GO:0008839">
    <property type="term" value="F:4-hydroxy-tetrahydrodipicolinate reductase"/>
    <property type="evidence" value="ECO:0007669"/>
    <property type="project" value="UniProtKB-UniRule"/>
</dbReference>
<keyword evidence="7 13" id="KW-0520">NAD</keyword>
<dbReference type="PROSITE" id="PS01298">
    <property type="entry name" value="DAPB"/>
    <property type="match status" value="1"/>
</dbReference>
<comment type="catalytic activity">
    <reaction evidence="12 13">
        <text>(S)-2,3,4,5-tetrahydrodipicolinate + NAD(+) + H2O = (2S,4S)-4-hydroxy-2,3,4,5-tetrahydrodipicolinate + NADH + H(+)</text>
        <dbReference type="Rhea" id="RHEA:35323"/>
        <dbReference type="ChEBI" id="CHEBI:15377"/>
        <dbReference type="ChEBI" id="CHEBI:15378"/>
        <dbReference type="ChEBI" id="CHEBI:16845"/>
        <dbReference type="ChEBI" id="CHEBI:57540"/>
        <dbReference type="ChEBI" id="CHEBI:57945"/>
        <dbReference type="ChEBI" id="CHEBI:67139"/>
        <dbReference type="EC" id="1.17.1.8"/>
    </reaction>
</comment>
<dbReference type="UniPathway" id="UPA00034">
    <property type="reaction ID" value="UER00018"/>
</dbReference>
<dbReference type="InterPro" id="IPR000846">
    <property type="entry name" value="DapB_N"/>
</dbReference>
<dbReference type="Pfam" id="PF05173">
    <property type="entry name" value="DapB_C"/>
    <property type="match status" value="1"/>
</dbReference>
<comment type="similarity">
    <text evidence="1 13">Belongs to the DapB family.</text>
</comment>
<evidence type="ECO:0000256" key="7">
    <source>
        <dbReference type="ARBA" id="ARBA00023027"/>
    </source>
</evidence>
<dbReference type="EC" id="1.17.1.8" evidence="10 13"/>